<sequence length="253" mass="28828">MPRTYSALSDPPHSPSSTDSLLDAPSDKSIRVKYRGAGPNIPHDLSIEYGHRPIDVSLVLPHFRARNQPLDHRLSMSVGNASADAIKVKICRNFTTARSTKFHLEVYSSSADITIWLPSDFKGHIHRSSHCKRVGFSAGFRNRIMQNVHLTQSRRPSVVSAFQSSSQYDDHQYTDIYVSDHIPQDEDKWFSITGATDEDEVVVHTAGTVTFRMWDIDRGEPETKCKEACRRMFSWCMKRSPEVTIDWDFLLDD</sequence>
<comment type="caution">
    <text evidence="1">The sequence shown here is derived from an EMBL/GenBank/DDBJ whole genome shotgun (WGS) entry which is preliminary data.</text>
</comment>
<proteinExistence type="predicted"/>
<dbReference type="Proteomes" id="UP001148662">
    <property type="component" value="Unassembled WGS sequence"/>
</dbReference>
<evidence type="ECO:0000313" key="2">
    <source>
        <dbReference type="Proteomes" id="UP001148662"/>
    </source>
</evidence>
<dbReference type="EMBL" id="JANHOG010002027">
    <property type="protein sequence ID" value="KAJ3528352.1"/>
    <property type="molecule type" value="Genomic_DNA"/>
</dbReference>
<organism evidence="1 2">
    <name type="scientific">Phlebia brevispora</name>
    <dbReference type="NCBI Taxonomy" id="194682"/>
    <lineage>
        <taxon>Eukaryota</taxon>
        <taxon>Fungi</taxon>
        <taxon>Dikarya</taxon>
        <taxon>Basidiomycota</taxon>
        <taxon>Agaricomycotina</taxon>
        <taxon>Agaricomycetes</taxon>
        <taxon>Polyporales</taxon>
        <taxon>Meruliaceae</taxon>
        <taxon>Phlebia</taxon>
    </lineage>
</organism>
<reference evidence="1" key="1">
    <citation type="submission" date="2022-07" db="EMBL/GenBank/DDBJ databases">
        <title>Genome Sequence of Phlebia brevispora.</title>
        <authorList>
            <person name="Buettner E."/>
        </authorList>
    </citation>
    <scope>NUCLEOTIDE SEQUENCE</scope>
    <source>
        <strain evidence="1">MPL23</strain>
    </source>
</reference>
<keyword evidence="2" id="KW-1185">Reference proteome</keyword>
<name>A0ACC1RYK7_9APHY</name>
<gene>
    <name evidence="1" type="ORF">NM688_g8011</name>
</gene>
<accession>A0ACC1RYK7</accession>
<protein>
    <submittedName>
        <fullName evidence="1">Uncharacterized protein</fullName>
    </submittedName>
</protein>
<evidence type="ECO:0000313" key="1">
    <source>
        <dbReference type="EMBL" id="KAJ3528352.1"/>
    </source>
</evidence>